<keyword evidence="9" id="KW-1185">Reference proteome</keyword>
<keyword evidence="2 5" id="KW-0863">Zinc-finger</keyword>
<dbReference type="InterPro" id="IPR006597">
    <property type="entry name" value="Sel1-like"/>
</dbReference>
<dbReference type="PROSITE" id="PS50865">
    <property type="entry name" value="ZF_MYND_2"/>
    <property type="match status" value="1"/>
</dbReference>
<dbReference type="InterPro" id="IPR011990">
    <property type="entry name" value="TPR-like_helical_dom_sf"/>
</dbReference>
<feature type="repeat" description="TPR" evidence="6">
    <location>
        <begin position="253"/>
        <end position="286"/>
    </location>
</feature>
<evidence type="ECO:0000256" key="2">
    <source>
        <dbReference type="ARBA" id="ARBA00022771"/>
    </source>
</evidence>
<organism evidence="8 9">
    <name type="scientific">Orchesella dallaii</name>
    <dbReference type="NCBI Taxonomy" id="48710"/>
    <lineage>
        <taxon>Eukaryota</taxon>
        <taxon>Metazoa</taxon>
        <taxon>Ecdysozoa</taxon>
        <taxon>Arthropoda</taxon>
        <taxon>Hexapoda</taxon>
        <taxon>Collembola</taxon>
        <taxon>Entomobryomorpha</taxon>
        <taxon>Entomobryoidea</taxon>
        <taxon>Orchesellidae</taxon>
        <taxon>Orchesellinae</taxon>
        <taxon>Orchesella</taxon>
    </lineage>
</organism>
<proteinExistence type="inferred from homology"/>
<gene>
    <name evidence="8" type="ORF">ODALV1_LOCUS20763</name>
</gene>
<evidence type="ECO:0000256" key="6">
    <source>
        <dbReference type="PROSITE-ProRule" id="PRU00339"/>
    </source>
</evidence>
<dbReference type="PROSITE" id="PS50005">
    <property type="entry name" value="TPR"/>
    <property type="match status" value="1"/>
</dbReference>
<evidence type="ECO:0000256" key="5">
    <source>
        <dbReference type="PROSITE-ProRule" id="PRU00134"/>
    </source>
</evidence>
<sequence>MNPLSNEEYYYKVDNMVLSSCQLLRKVFQTRWKEESGMDWEHSEEQGKKFIEGHGQVAFNKAMKAQKDIISKGCIDDWDISVLSTILLNFGYWRNYKSENDAVRQLTTLRNDMAHHPSKKLNLEEYNAKVELFRSSLKGLGVPDEISEELITKAGRSSSVAALKATKRQFDRAKSLMKNNKFENAIGCYDEAITMPSLLVIHQATAYEKRAECFLKFAEFKKLKQLSTQEVNKCCDQAIKDASRTLEINESSWKAHFTLAQAHRLKGELDRAAEHYCQSLAISPVQQHVKNEYDCCKALREIKSGSITHVDPNTLPMNLNEKLAQYSEQFGRNITEEEFLEGLPKAMGAKVPGQDFLARGHQFRCGWGVAINEIEAVRYFSKAAEAGNPEGMHSLALCYINGTGVKQDFSKAHELYLKGAQMSPTTSGRATLVLKNVGVSACQEGLGALYEAGIVVEQNYTKAAFWYKKSAENGEGRSAYRMGLFYCNGWGVPRNEKMAEFYWTEAIRFKVGDAAHALVTYYKHHMEPEKALNMYETGRKLREPLLSGISKDEFMAEINEITTNRERQKPELLAFEKLHKLDVKGLTFMDRLRRMLNTIDGQNDGDLLAPVRVDKKDWRGKFVDATYTNDLAKNAAKGSTVAVGMLKSLSSTAEVVVLMETCLEGKALNNEAGRWNTLNLLYNFITNDYEAVGLPNEMLRNVHKISEGLFKSVGGIKGDADMKARLCFVGFSLKLDDVKRGVELLTEGLKMYPDNVNYFILLDDLYDCLEDHESGFTIVEKGLEKFPDNLKLLHSKAIHVGLLVKEEKDIKKAINAVQDFLSKAPEDHPSVPEAYYLMACTYAGNKRRIGSNCPSDKDKGMIEHYFKLGMEAERNMLSCFMPYECLAKKSLETLRQPSESESDSKAKCLKASAKPTTAIATQQAGGSLNSVLQRKLYLGNPMRQRLILGQRGLINEMIHLPKGHICSYVGMEICMPLMTQSTPKKLSKLKPITLKEMSPMTEAIYPDTFIDLTIVDEPNLKLVWIQLIAEDENGDVAYVFINDMDRNKEDLNERFKFGRRLAILNPYMQVRNQEKDIGIRVDNQDCIVFLSGAQNMCRFCGEENAALQCGQCKKAGYCSKECQLHDWKILKHKLICSEI</sequence>
<evidence type="ECO:0000259" key="7">
    <source>
        <dbReference type="PROSITE" id="PS50865"/>
    </source>
</evidence>
<dbReference type="InterPro" id="IPR050767">
    <property type="entry name" value="Sel1_AlgK"/>
</dbReference>
<protein>
    <recommendedName>
        <fullName evidence="7">MYND-type domain-containing protein</fullName>
    </recommendedName>
</protein>
<evidence type="ECO:0000313" key="8">
    <source>
        <dbReference type="EMBL" id="CAL8124779.1"/>
    </source>
</evidence>
<accession>A0ABP1RB48</accession>
<dbReference type="Pfam" id="PF01753">
    <property type="entry name" value="zf-MYND"/>
    <property type="match status" value="1"/>
</dbReference>
<evidence type="ECO:0000256" key="1">
    <source>
        <dbReference type="ARBA" id="ARBA00022723"/>
    </source>
</evidence>
<dbReference type="Proteomes" id="UP001642540">
    <property type="component" value="Unassembled WGS sequence"/>
</dbReference>
<dbReference type="PANTHER" id="PTHR11102:SF160">
    <property type="entry name" value="ERAD-ASSOCIATED E3 UBIQUITIN-PROTEIN LIGASE COMPONENT HRD3"/>
    <property type="match status" value="1"/>
</dbReference>
<feature type="domain" description="MYND-type" evidence="7">
    <location>
        <begin position="1097"/>
        <end position="1136"/>
    </location>
</feature>
<keyword evidence="3" id="KW-0862">Zinc</keyword>
<keyword evidence="6" id="KW-0802">TPR repeat</keyword>
<evidence type="ECO:0000256" key="4">
    <source>
        <dbReference type="ARBA" id="ARBA00038101"/>
    </source>
</evidence>
<dbReference type="SMART" id="SM00028">
    <property type="entry name" value="TPR"/>
    <property type="match status" value="2"/>
</dbReference>
<dbReference type="SUPFAM" id="SSF81901">
    <property type="entry name" value="HCP-like"/>
    <property type="match status" value="1"/>
</dbReference>
<dbReference type="PROSITE" id="PS01360">
    <property type="entry name" value="ZF_MYND_1"/>
    <property type="match status" value="1"/>
</dbReference>
<dbReference type="SUPFAM" id="SSF144232">
    <property type="entry name" value="HIT/MYND zinc finger-like"/>
    <property type="match status" value="1"/>
</dbReference>
<dbReference type="SMART" id="SM00671">
    <property type="entry name" value="SEL1"/>
    <property type="match status" value="4"/>
</dbReference>
<evidence type="ECO:0000256" key="3">
    <source>
        <dbReference type="ARBA" id="ARBA00022833"/>
    </source>
</evidence>
<dbReference type="InterPro" id="IPR002893">
    <property type="entry name" value="Znf_MYND"/>
</dbReference>
<dbReference type="InterPro" id="IPR019734">
    <property type="entry name" value="TPR_rpt"/>
</dbReference>
<name>A0ABP1RB48_9HEXA</name>
<keyword evidence="1" id="KW-0479">Metal-binding</keyword>
<dbReference type="PANTHER" id="PTHR11102">
    <property type="entry name" value="SEL-1-LIKE PROTEIN"/>
    <property type="match status" value="1"/>
</dbReference>
<dbReference type="SUPFAM" id="SSF48452">
    <property type="entry name" value="TPR-like"/>
    <property type="match status" value="1"/>
</dbReference>
<dbReference type="EMBL" id="CAXLJM020000068">
    <property type="protein sequence ID" value="CAL8124779.1"/>
    <property type="molecule type" value="Genomic_DNA"/>
</dbReference>
<dbReference type="Gene3D" id="6.10.140.2220">
    <property type="match status" value="1"/>
</dbReference>
<evidence type="ECO:0000313" key="9">
    <source>
        <dbReference type="Proteomes" id="UP001642540"/>
    </source>
</evidence>
<dbReference type="Pfam" id="PF13432">
    <property type="entry name" value="TPR_16"/>
    <property type="match status" value="1"/>
</dbReference>
<dbReference type="Gene3D" id="1.25.40.10">
    <property type="entry name" value="Tetratricopeptide repeat domain"/>
    <property type="match status" value="3"/>
</dbReference>
<comment type="similarity">
    <text evidence="4">Belongs to the sel-1 family.</text>
</comment>
<reference evidence="8 9" key="1">
    <citation type="submission" date="2024-08" db="EMBL/GenBank/DDBJ databases">
        <authorList>
            <person name="Cucini C."/>
            <person name="Frati F."/>
        </authorList>
    </citation>
    <scope>NUCLEOTIDE SEQUENCE [LARGE SCALE GENOMIC DNA]</scope>
</reference>
<dbReference type="Pfam" id="PF08238">
    <property type="entry name" value="Sel1"/>
    <property type="match status" value="4"/>
</dbReference>
<comment type="caution">
    <text evidence="8">The sequence shown here is derived from an EMBL/GenBank/DDBJ whole genome shotgun (WGS) entry which is preliminary data.</text>
</comment>